<evidence type="ECO:0000313" key="2">
    <source>
        <dbReference type="Proteomes" id="UP000230607"/>
    </source>
</evidence>
<keyword evidence="2" id="KW-1185">Reference proteome</keyword>
<sequence length="94" mass="11180">MGRFYFMIYCVNSRCRARIARGVACNKCGLDNSREAGRIGLEILEDRGVEELDEFMLIHFPDENKRKKLRHVMLQINYNENRAKQYDASNRHKR</sequence>
<dbReference type="Proteomes" id="UP000230607">
    <property type="component" value="Chromosome 1"/>
</dbReference>
<proteinExistence type="predicted"/>
<evidence type="ECO:0000313" key="1">
    <source>
        <dbReference type="EMBL" id="SMH70554.1"/>
    </source>
</evidence>
<gene>
    <name evidence="1" type="ORF">NCS_10361</name>
</gene>
<dbReference type="EMBL" id="LT841358">
    <property type="protein sequence ID" value="SMH70554.1"/>
    <property type="molecule type" value="Genomic_DNA"/>
</dbReference>
<reference evidence="2" key="1">
    <citation type="submission" date="2017-03" db="EMBL/GenBank/DDBJ databases">
        <authorList>
            <person name="Herbold C."/>
        </authorList>
    </citation>
    <scope>NUCLEOTIDE SEQUENCE [LARGE SCALE GENOMIC DNA]</scope>
</reference>
<name>A0A2H1FCR2_9ARCH</name>
<organism evidence="1 2">
    <name type="scientific">Candidatus Nitrosotalea okcheonensis</name>
    <dbReference type="NCBI Taxonomy" id="1903276"/>
    <lineage>
        <taxon>Archaea</taxon>
        <taxon>Nitrososphaerota</taxon>
        <taxon>Nitrososphaeria</taxon>
        <taxon>Nitrosotaleales</taxon>
        <taxon>Nitrosotaleaceae</taxon>
        <taxon>Nitrosotalea</taxon>
    </lineage>
</organism>
<dbReference type="AlphaFoldDB" id="A0A2H1FCR2"/>
<accession>A0A2H1FCR2</accession>
<protein>
    <submittedName>
        <fullName evidence="1">Uncharacterized protein</fullName>
    </submittedName>
</protein>